<keyword evidence="1" id="KW-0732">Signal</keyword>
<dbReference type="Pfam" id="PF13474">
    <property type="entry name" value="SnoaL_3"/>
    <property type="match status" value="1"/>
</dbReference>
<evidence type="ECO:0000313" key="4">
    <source>
        <dbReference type="Proteomes" id="UP001139408"/>
    </source>
</evidence>
<evidence type="ECO:0000256" key="1">
    <source>
        <dbReference type="SAM" id="SignalP"/>
    </source>
</evidence>
<feature type="chain" id="PRO_5040889615" evidence="1">
    <location>
        <begin position="28"/>
        <end position="163"/>
    </location>
</feature>
<keyword evidence="4" id="KW-1185">Reference proteome</keyword>
<dbReference type="EMBL" id="JAKILJ010000060">
    <property type="protein sequence ID" value="MCL1107422.1"/>
    <property type="molecule type" value="Genomic_DNA"/>
</dbReference>
<evidence type="ECO:0000259" key="2">
    <source>
        <dbReference type="Pfam" id="PF13474"/>
    </source>
</evidence>
<name>A0A9X1Z9E4_9GAMM</name>
<comment type="caution">
    <text evidence="3">The sequence shown here is derived from an EMBL/GenBank/DDBJ whole genome shotgun (WGS) entry which is preliminary data.</text>
</comment>
<dbReference type="SUPFAM" id="SSF54427">
    <property type="entry name" value="NTF2-like"/>
    <property type="match status" value="1"/>
</dbReference>
<evidence type="ECO:0000313" key="3">
    <source>
        <dbReference type="EMBL" id="MCL1107422.1"/>
    </source>
</evidence>
<feature type="signal peptide" evidence="1">
    <location>
        <begin position="1"/>
        <end position="27"/>
    </location>
</feature>
<reference evidence="3" key="1">
    <citation type="submission" date="2022-01" db="EMBL/GenBank/DDBJ databases">
        <title>Whole genome-based taxonomy of the Shewanellaceae.</title>
        <authorList>
            <person name="Martin-Rodriguez A.J."/>
        </authorList>
    </citation>
    <scope>NUCLEOTIDE SEQUENCE</scope>
    <source>
        <strain evidence="3">DSM 23803</strain>
    </source>
</reference>
<dbReference type="AlphaFoldDB" id="A0A9X1Z9E4"/>
<sequence length="163" mass="17696">MKNRPLTILITTGILLMSAGQSSLSFAHGDETHPIEQKAFIGVDSAAGNVVKQFHAALQTGNEAIVRQSLAANVQIYEGGKVERSLTDYANHHMLADMAYLKGLTITPKEHQITITGDIAISTSISHAQGEYKGKSIDSMAMETLVLIKQVDGSWKITHVHWS</sequence>
<dbReference type="InterPro" id="IPR037401">
    <property type="entry name" value="SnoaL-like"/>
</dbReference>
<proteinExistence type="predicted"/>
<gene>
    <name evidence="3" type="ORF">L2749_19585</name>
</gene>
<dbReference type="Proteomes" id="UP001139408">
    <property type="component" value="Unassembled WGS sequence"/>
</dbReference>
<dbReference type="InterPro" id="IPR032710">
    <property type="entry name" value="NTF2-like_dom_sf"/>
</dbReference>
<feature type="domain" description="SnoaL-like" evidence="2">
    <location>
        <begin position="50"/>
        <end position="163"/>
    </location>
</feature>
<organism evidence="3 4">
    <name type="scientific">Shewanella algicola</name>
    <dbReference type="NCBI Taxonomy" id="640633"/>
    <lineage>
        <taxon>Bacteria</taxon>
        <taxon>Pseudomonadati</taxon>
        <taxon>Pseudomonadota</taxon>
        <taxon>Gammaproteobacteria</taxon>
        <taxon>Alteromonadales</taxon>
        <taxon>Shewanellaceae</taxon>
        <taxon>Shewanella</taxon>
    </lineage>
</organism>
<accession>A0A9X1Z9E4</accession>
<dbReference type="Gene3D" id="3.10.450.50">
    <property type="match status" value="1"/>
</dbReference>
<protein>
    <submittedName>
        <fullName evidence="3">Nuclear transport factor 2 family protein</fullName>
    </submittedName>
</protein>